<name>A0ABD3MMS8_9STRA</name>
<sequence>MFQSNDNDDMFSLTQHVTLPKIIPCAVIQGEVGDIRTKWMDERRKHWIRPRHYVHQALQRNDHS</sequence>
<reference evidence="1 2" key="1">
    <citation type="submission" date="2024-10" db="EMBL/GenBank/DDBJ databases">
        <title>Updated reference genomes for cyclostephanoid diatoms.</title>
        <authorList>
            <person name="Roberts W.R."/>
            <person name="Alverson A.J."/>
        </authorList>
    </citation>
    <scope>NUCLEOTIDE SEQUENCE [LARGE SCALE GENOMIC DNA]</scope>
    <source>
        <strain evidence="1 2">AJA232-27</strain>
    </source>
</reference>
<dbReference type="EMBL" id="JALLBG020000096">
    <property type="protein sequence ID" value="KAL3765335.1"/>
    <property type="molecule type" value="Genomic_DNA"/>
</dbReference>
<gene>
    <name evidence="1" type="ORF">ACHAWU_002253</name>
</gene>
<protein>
    <submittedName>
        <fullName evidence="1">Uncharacterized protein</fullName>
    </submittedName>
</protein>
<evidence type="ECO:0000313" key="1">
    <source>
        <dbReference type="EMBL" id="KAL3765335.1"/>
    </source>
</evidence>
<evidence type="ECO:0000313" key="2">
    <source>
        <dbReference type="Proteomes" id="UP001530293"/>
    </source>
</evidence>
<organism evidence="1 2">
    <name type="scientific">Discostella pseudostelligera</name>
    <dbReference type="NCBI Taxonomy" id="259834"/>
    <lineage>
        <taxon>Eukaryota</taxon>
        <taxon>Sar</taxon>
        <taxon>Stramenopiles</taxon>
        <taxon>Ochrophyta</taxon>
        <taxon>Bacillariophyta</taxon>
        <taxon>Coscinodiscophyceae</taxon>
        <taxon>Thalassiosirophycidae</taxon>
        <taxon>Stephanodiscales</taxon>
        <taxon>Stephanodiscaceae</taxon>
        <taxon>Discostella</taxon>
    </lineage>
</organism>
<dbReference type="Proteomes" id="UP001530293">
    <property type="component" value="Unassembled WGS sequence"/>
</dbReference>
<proteinExistence type="predicted"/>
<comment type="caution">
    <text evidence="1">The sequence shown here is derived from an EMBL/GenBank/DDBJ whole genome shotgun (WGS) entry which is preliminary data.</text>
</comment>
<keyword evidence="2" id="KW-1185">Reference proteome</keyword>
<dbReference type="AlphaFoldDB" id="A0ABD3MMS8"/>
<accession>A0ABD3MMS8</accession>